<organism evidence="9 10">
    <name type="scientific">Thermobacillus composti (strain DSM 18247 / JCM 13945 / KWC4)</name>
    <dbReference type="NCBI Taxonomy" id="717605"/>
    <lineage>
        <taxon>Bacteria</taxon>
        <taxon>Bacillati</taxon>
        <taxon>Bacillota</taxon>
        <taxon>Bacilli</taxon>
        <taxon>Bacillales</taxon>
        <taxon>Paenibacillaceae</taxon>
        <taxon>Thermobacillus</taxon>
    </lineage>
</organism>
<dbReference type="InterPro" id="IPR000515">
    <property type="entry name" value="MetI-like"/>
</dbReference>
<dbReference type="Proteomes" id="UP000010795">
    <property type="component" value="Chromosome"/>
</dbReference>
<keyword evidence="2 7" id="KW-0813">Transport</keyword>
<evidence type="ECO:0000256" key="7">
    <source>
        <dbReference type="RuleBase" id="RU363032"/>
    </source>
</evidence>
<evidence type="ECO:0000256" key="1">
    <source>
        <dbReference type="ARBA" id="ARBA00004651"/>
    </source>
</evidence>
<dbReference type="OrthoDB" id="9810086at2"/>
<keyword evidence="6 7" id="KW-0472">Membrane</keyword>
<protein>
    <submittedName>
        <fullName evidence="9">ABC-type sugar transport system, permease component</fullName>
    </submittedName>
</protein>
<feature type="transmembrane region" description="Helical" evidence="7">
    <location>
        <begin position="140"/>
        <end position="162"/>
    </location>
</feature>
<dbReference type="PANTHER" id="PTHR43744">
    <property type="entry name" value="ABC TRANSPORTER PERMEASE PROTEIN MG189-RELATED-RELATED"/>
    <property type="match status" value="1"/>
</dbReference>
<dbReference type="STRING" id="717605.Theco_2956"/>
<evidence type="ECO:0000259" key="8">
    <source>
        <dbReference type="PROSITE" id="PS50928"/>
    </source>
</evidence>
<evidence type="ECO:0000256" key="4">
    <source>
        <dbReference type="ARBA" id="ARBA00022692"/>
    </source>
</evidence>
<dbReference type="EMBL" id="CP003255">
    <property type="protein sequence ID" value="AGA59020.1"/>
    <property type="molecule type" value="Genomic_DNA"/>
</dbReference>
<dbReference type="PANTHER" id="PTHR43744:SF9">
    <property type="entry name" value="POLYGALACTURONAN_RHAMNOGALACTURONAN TRANSPORT SYSTEM PERMEASE PROTEIN YTCP"/>
    <property type="match status" value="1"/>
</dbReference>
<reference evidence="10" key="1">
    <citation type="submission" date="2012-01" db="EMBL/GenBank/DDBJ databases">
        <title>Complete sequence of chromosome of Thermobacillus composti KWC4.</title>
        <authorList>
            <person name="Lucas S."/>
            <person name="Han J."/>
            <person name="Lapidus A."/>
            <person name="Cheng J.-F."/>
            <person name="Goodwin L."/>
            <person name="Pitluck S."/>
            <person name="Peters L."/>
            <person name="Ovchinnikova G."/>
            <person name="Teshima H."/>
            <person name="Detter J.C."/>
            <person name="Han C."/>
            <person name="Tapia R."/>
            <person name="Land M."/>
            <person name="Hauser L."/>
            <person name="Kyrpides N."/>
            <person name="Ivanova N."/>
            <person name="Pagani I."/>
            <person name="Anderson I."/>
            <person name="Woyke T."/>
        </authorList>
    </citation>
    <scope>NUCLEOTIDE SEQUENCE [LARGE SCALE GENOMIC DNA]</scope>
    <source>
        <strain evidence="10">DSM 18247 / JCM 13945 / KWC4</strain>
    </source>
</reference>
<keyword evidence="9" id="KW-0762">Sugar transport</keyword>
<keyword evidence="4 7" id="KW-0812">Transmembrane</keyword>
<feature type="transmembrane region" description="Helical" evidence="7">
    <location>
        <begin position="183"/>
        <end position="209"/>
    </location>
</feature>
<dbReference type="InterPro" id="IPR035906">
    <property type="entry name" value="MetI-like_sf"/>
</dbReference>
<feature type="transmembrane region" description="Helical" evidence="7">
    <location>
        <begin position="261"/>
        <end position="280"/>
    </location>
</feature>
<dbReference type="GO" id="GO:0005886">
    <property type="term" value="C:plasma membrane"/>
    <property type="evidence" value="ECO:0007669"/>
    <property type="project" value="UniProtKB-SubCell"/>
</dbReference>
<dbReference type="CDD" id="cd06261">
    <property type="entry name" value="TM_PBP2"/>
    <property type="match status" value="1"/>
</dbReference>
<dbReference type="Gene3D" id="1.10.3720.10">
    <property type="entry name" value="MetI-like"/>
    <property type="match status" value="1"/>
</dbReference>
<evidence type="ECO:0000256" key="2">
    <source>
        <dbReference type="ARBA" id="ARBA00022448"/>
    </source>
</evidence>
<feature type="domain" description="ABC transmembrane type-1" evidence="8">
    <location>
        <begin position="73"/>
        <end position="280"/>
    </location>
</feature>
<feature type="transmembrane region" description="Helical" evidence="7">
    <location>
        <begin position="12"/>
        <end position="32"/>
    </location>
</feature>
<dbReference type="HOGENOM" id="CLU_016047_1_0_9"/>
<dbReference type="GO" id="GO:0055085">
    <property type="term" value="P:transmembrane transport"/>
    <property type="evidence" value="ECO:0007669"/>
    <property type="project" value="InterPro"/>
</dbReference>
<evidence type="ECO:0000256" key="5">
    <source>
        <dbReference type="ARBA" id="ARBA00022989"/>
    </source>
</evidence>
<evidence type="ECO:0000256" key="3">
    <source>
        <dbReference type="ARBA" id="ARBA00022475"/>
    </source>
</evidence>
<dbReference type="AlphaFoldDB" id="L0EIN4"/>
<feature type="transmembrane region" description="Helical" evidence="7">
    <location>
        <begin position="70"/>
        <end position="96"/>
    </location>
</feature>
<accession>L0EIN4</accession>
<evidence type="ECO:0000313" key="10">
    <source>
        <dbReference type="Proteomes" id="UP000010795"/>
    </source>
</evidence>
<keyword evidence="10" id="KW-1185">Reference proteome</keyword>
<sequence length="295" mass="33205">MLKNESRVLSIISHVTFLVFLAVCILPFILLVSASLTDQTAILVHGYSFIPSVFSTAAYEYLFARGTDILRAYGVTVFITVVGTAIGLAVCVLLAYPLSRKETPHRNLIMFLVFFTMLFHGGLVPWYLVWTQLFDIKNTIWALVFPGLLTNGFYIMLMRTFFQNTIPNDLIESARLDGASEYRILWSVVVPLSTPVLATIGLFTAIMYWNDWQNGMIYITNPKLFSIQNLLQRIMQDIQFINANLGDRADSALQQMPSESVRMAIAVIGSLPILLAYPFFQKYFVKGIMIGAIKG</sequence>
<feature type="transmembrane region" description="Helical" evidence="7">
    <location>
        <begin position="44"/>
        <end position="64"/>
    </location>
</feature>
<comment type="subcellular location">
    <subcellularLocation>
        <location evidence="1 7">Cell membrane</location>
        <topology evidence="1 7">Multi-pass membrane protein</topology>
    </subcellularLocation>
</comment>
<evidence type="ECO:0000313" key="9">
    <source>
        <dbReference type="EMBL" id="AGA59020.1"/>
    </source>
</evidence>
<feature type="transmembrane region" description="Helical" evidence="7">
    <location>
        <begin position="108"/>
        <end position="128"/>
    </location>
</feature>
<comment type="similarity">
    <text evidence="7">Belongs to the binding-protein-dependent transport system permease family.</text>
</comment>
<dbReference type="eggNOG" id="COG0395">
    <property type="taxonomic scope" value="Bacteria"/>
</dbReference>
<keyword evidence="3" id="KW-1003">Cell membrane</keyword>
<evidence type="ECO:0000256" key="6">
    <source>
        <dbReference type="ARBA" id="ARBA00023136"/>
    </source>
</evidence>
<name>L0EIN4_THECK</name>
<dbReference type="KEGG" id="tco:Theco_2956"/>
<dbReference type="PROSITE" id="PS50928">
    <property type="entry name" value="ABC_TM1"/>
    <property type="match status" value="1"/>
</dbReference>
<proteinExistence type="inferred from homology"/>
<dbReference type="RefSeq" id="WP_015255758.1">
    <property type="nucleotide sequence ID" value="NC_019897.1"/>
</dbReference>
<keyword evidence="5 7" id="KW-1133">Transmembrane helix</keyword>
<dbReference type="SUPFAM" id="SSF161098">
    <property type="entry name" value="MetI-like"/>
    <property type="match status" value="1"/>
</dbReference>
<gene>
    <name evidence="9" type="ordered locus">Theco_2956</name>
</gene>
<dbReference type="Pfam" id="PF00528">
    <property type="entry name" value="BPD_transp_1"/>
    <property type="match status" value="1"/>
</dbReference>